<proteinExistence type="predicted"/>
<dbReference type="RefSeq" id="WP_320686245.1">
    <property type="nucleotide sequence ID" value="NZ_JAXBLV010000110.1"/>
</dbReference>
<dbReference type="EMBL" id="JAXBLV010000110">
    <property type="protein sequence ID" value="MDY3559494.1"/>
    <property type="molecule type" value="Genomic_DNA"/>
</dbReference>
<evidence type="ECO:0000313" key="3">
    <source>
        <dbReference type="Proteomes" id="UP001272242"/>
    </source>
</evidence>
<keyword evidence="3" id="KW-1185">Reference proteome</keyword>
<comment type="caution">
    <text evidence="2">The sequence shown here is derived from an EMBL/GenBank/DDBJ whole genome shotgun (WGS) entry which is preliminary data.</text>
</comment>
<keyword evidence="1" id="KW-1133">Transmembrane helix</keyword>
<evidence type="ECO:0000256" key="1">
    <source>
        <dbReference type="SAM" id="Phobius"/>
    </source>
</evidence>
<dbReference type="InterPro" id="IPR012902">
    <property type="entry name" value="N_methyl_site"/>
</dbReference>
<evidence type="ECO:0000313" key="2">
    <source>
        <dbReference type="EMBL" id="MDY3559494.1"/>
    </source>
</evidence>
<organism evidence="2 3">
    <name type="scientific">Gemmata algarum</name>
    <dbReference type="NCBI Taxonomy" id="2975278"/>
    <lineage>
        <taxon>Bacteria</taxon>
        <taxon>Pseudomonadati</taxon>
        <taxon>Planctomycetota</taxon>
        <taxon>Planctomycetia</taxon>
        <taxon>Gemmatales</taxon>
        <taxon>Gemmataceae</taxon>
        <taxon>Gemmata</taxon>
    </lineage>
</organism>
<accession>A0ABU5EW77</accession>
<keyword evidence="1" id="KW-0812">Transmembrane</keyword>
<dbReference type="Proteomes" id="UP001272242">
    <property type="component" value="Unassembled WGS sequence"/>
</dbReference>
<feature type="transmembrane region" description="Helical" evidence="1">
    <location>
        <begin position="12"/>
        <end position="34"/>
    </location>
</feature>
<protein>
    <submittedName>
        <fullName evidence="2">Prepilin-type N-terminal cleavage/methylation domain-containing protein</fullName>
    </submittedName>
</protein>
<name>A0ABU5EW77_9BACT</name>
<gene>
    <name evidence="2" type="ORF">R5W23_000487</name>
</gene>
<keyword evidence="1" id="KW-0472">Membrane</keyword>
<reference evidence="3" key="1">
    <citation type="journal article" date="2023" name="Mar. Drugs">
        <title>Gemmata algarum, a Novel Planctomycete Isolated from an Algal Mat, Displays Antimicrobial Activity.</title>
        <authorList>
            <person name="Kumar G."/>
            <person name="Kallscheuer N."/>
            <person name="Kashif M."/>
            <person name="Ahamad S."/>
            <person name="Jagadeeshwari U."/>
            <person name="Pannikurungottu S."/>
            <person name="Haufschild T."/>
            <person name="Kabuu M."/>
            <person name="Sasikala C."/>
            <person name="Jogler C."/>
            <person name="Ramana C."/>
        </authorList>
    </citation>
    <scope>NUCLEOTIDE SEQUENCE [LARGE SCALE GENOMIC DNA]</scope>
    <source>
        <strain evidence="3">JC673</strain>
    </source>
</reference>
<dbReference type="NCBIfam" id="TIGR02532">
    <property type="entry name" value="IV_pilin_GFxxxE"/>
    <property type="match status" value="1"/>
</dbReference>
<sequence>MTRRPGLTMTELLVAIFVVAIGLAGVMSMVPFGAKQMSDALVADRTATLATSIDALVRSYWKDKIADDLTRQDDPTYQDREPFWPALDDAGSGLTVPGASEASYPVFLDPMGASGRLSSDAAQLRVGDGGATLIPRRTMNGTRLNPPFAPYKPPATPPSGWNTLNTQEASLAWRMWSQPDGFSWDENSQPQVVSGLTPSSSITVRELRYNALAVIQRPTNGNRTTATLKLVVFSNRRHQFYPAGSEHVIPKTAGVAFTPGSTALRISSSLLPANVEIRKGGWLMDATIDGTIRHANFYRVVSAADDGSGTLDIELDSPVKRLDGNTNPYAATVVVMPGIAGVFERPQLTGNFGP</sequence>